<gene>
    <name evidence="11" type="primary">lpxB</name>
    <name evidence="12" type="ORF">C7S18_02100</name>
</gene>
<keyword evidence="9 11" id="KW-0443">Lipid metabolism</keyword>
<keyword evidence="8 11" id="KW-0808">Transferase</keyword>
<reference evidence="12 13" key="2">
    <citation type="submission" date="2018-03" db="EMBL/GenBank/DDBJ databases">
        <authorList>
            <person name="Keele B.F."/>
        </authorList>
    </citation>
    <scope>NUCLEOTIDE SEQUENCE [LARGE SCALE GENOMIC DNA]</scope>
    <source>
        <strain evidence="12 13">D13</strain>
    </source>
</reference>
<dbReference type="EC" id="2.4.1.182" evidence="3 11"/>
<dbReference type="Proteomes" id="UP000241074">
    <property type="component" value="Chromosome"/>
</dbReference>
<comment type="pathway">
    <text evidence="11">Bacterial outer membrane biogenesis; LPS lipid A biosynthesis.</text>
</comment>
<evidence type="ECO:0000313" key="12">
    <source>
        <dbReference type="EMBL" id="AVP96057.1"/>
    </source>
</evidence>
<evidence type="ECO:0000256" key="7">
    <source>
        <dbReference type="ARBA" id="ARBA00022676"/>
    </source>
</evidence>
<evidence type="ECO:0000313" key="13">
    <source>
        <dbReference type="Proteomes" id="UP000241074"/>
    </source>
</evidence>
<evidence type="ECO:0000256" key="4">
    <source>
        <dbReference type="ARBA" id="ARBA00020902"/>
    </source>
</evidence>
<dbReference type="PANTHER" id="PTHR30372">
    <property type="entry name" value="LIPID-A-DISACCHARIDE SYNTHASE"/>
    <property type="match status" value="1"/>
</dbReference>
<dbReference type="OrthoDB" id="9801642at2"/>
<dbReference type="Pfam" id="PF02684">
    <property type="entry name" value="LpxB"/>
    <property type="match status" value="1"/>
</dbReference>
<keyword evidence="5 11" id="KW-0444">Lipid biosynthesis</keyword>
<dbReference type="RefSeq" id="WP_106889986.1">
    <property type="nucleotide sequence ID" value="NZ_CP027860.1"/>
</dbReference>
<evidence type="ECO:0000256" key="8">
    <source>
        <dbReference type="ARBA" id="ARBA00022679"/>
    </source>
</evidence>
<evidence type="ECO:0000256" key="1">
    <source>
        <dbReference type="ARBA" id="ARBA00002056"/>
    </source>
</evidence>
<dbReference type="AlphaFoldDB" id="A0A2P1PMK3"/>
<dbReference type="GO" id="GO:0005543">
    <property type="term" value="F:phospholipid binding"/>
    <property type="evidence" value="ECO:0007669"/>
    <property type="project" value="TreeGrafter"/>
</dbReference>
<evidence type="ECO:0000256" key="10">
    <source>
        <dbReference type="ARBA" id="ARBA00048975"/>
    </source>
</evidence>
<dbReference type="NCBIfam" id="TIGR00215">
    <property type="entry name" value="lpxB"/>
    <property type="match status" value="1"/>
</dbReference>
<dbReference type="EMBL" id="CP027860">
    <property type="protein sequence ID" value="AVP96057.1"/>
    <property type="molecule type" value="Genomic_DNA"/>
</dbReference>
<comment type="function">
    <text evidence="1 11">Condensation of UDP-2,3-diacylglucosamine and 2,3-diacylglucosamine-1-phosphate to form lipid A disaccharide, a precursor of lipid A, a phosphorylated glycolipid that anchors the lipopolysaccharide to the outer membrane of the cell.</text>
</comment>
<dbReference type="PANTHER" id="PTHR30372:SF4">
    <property type="entry name" value="LIPID-A-DISACCHARIDE SYNTHASE, MITOCHONDRIAL-RELATED"/>
    <property type="match status" value="1"/>
</dbReference>
<dbReference type="GO" id="GO:0016020">
    <property type="term" value="C:membrane"/>
    <property type="evidence" value="ECO:0007669"/>
    <property type="project" value="GOC"/>
</dbReference>
<organism evidence="12 13">
    <name type="scientific">Ahniella affigens</name>
    <dbReference type="NCBI Taxonomy" id="2021234"/>
    <lineage>
        <taxon>Bacteria</taxon>
        <taxon>Pseudomonadati</taxon>
        <taxon>Pseudomonadota</taxon>
        <taxon>Gammaproteobacteria</taxon>
        <taxon>Lysobacterales</taxon>
        <taxon>Rhodanobacteraceae</taxon>
        <taxon>Ahniella</taxon>
    </lineage>
</organism>
<sequence>MRIALVAGEASGDLLGAALIERIKALVPDAEFAGVAGGQMIEAGCKAWHSCDELAVMGLVEVLKHLPRLLRLRREIRGQVLAFQPDVFIGIDAPDFNLGLEQQLKSRGIKTVHYVSPSIWAWRESRAGKIAKSADRVLCLFPMEPPIYAKYGVAAPFVGHPLASRMLTPMNQTEARSRLDLPAEGRVLALLPGSRAGEIQRLGDIFISAALQIENAMPGLRVVAPMANTRCYEQFSRMVANRGARAVIHVVEGRSHEALYAADATLLASGTAALEAMLTRTPMVVAYRINALTHWLVKTLGMLKTSWYSLPNILAGYPLVQECMQDQCTPEALTDAVLALLRDGQKADAMRTDFEALHRSLLADRSAAAKAVIALATHES</sequence>
<dbReference type="HAMAP" id="MF_00392">
    <property type="entry name" value="LpxB"/>
    <property type="match status" value="1"/>
</dbReference>
<reference evidence="12 13" key="1">
    <citation type="submission" date="2018-03" db="EMBL/GenBank/DDBJ databases">
        <title>Ahniella affigens gen. nov., sp. nov., a gammaproteobacterium isolated from sandy soil near a stream.</title>
        <authorList>
            <person name="Ko Y."/>
            <person name="Kim J.-H."/>
        </authorList>
    </citation>
    <scope>NUCLEOTIDE SEQUENCE [LARGE SCALE GENOMIC DNA]</scope>
    <source>
        <strain evidence="12 13">D13</strain>
    </source>
</reference>
<dbReference type="UniPathway" id="UPA00973"/>
<evidence type="ECO:0000256" key="6">
    <source>
        <dbReference type="ARBA" id="ARBA00022556"/>
    </source>
</evidence>
<accession>A0A2P1PMK3</accession>
<evidence type="ECO:0000256" key="5">
    <source>
        <dbReference type="ARBA" id="ARBA00022516"/>
    </source>
</evidence>
<keyword evidence="7 11" id="KW-0328">Glycosyltransferase</keyword>
<dbReference type="GO" id="GO:0008915">
    <property type="term" value="F:lipid-A-disaccharide synthase activity"/>
    <property type="evidence" value="ECO:0007669"/>
    <property type="project" value="UniProtKB-UniRule"/>
</dbReference>
<name>A0A2P1PMK3_9GAMM</name>
<dbReference type="GO" id="GO:0009245">
    <property type="term" value="P:lipid A biosynthetic process"/>
    <property type="evidence" value="ECO:0007669"/>
    <property type="project" value="UniProtKB-UniRule"/>
</dbReference>
<evidence type="ECO:0000256" key="3">
    <source>
        <dbReference type="ARBA" id="ARBA00012687"/>
    </source>
</evidence>
<dbReference type="SUPFAM" id="SSF53756">
    <property type="entry name" value="UDP-Glycosyltransferase/glycogen phosphorylase"/>
    <property type="match status" value="1"/>
</dbReference>
<protein>
    <recommendedName>
        <fullName evidence="4 11">Lipid-A-disaccharide synthase</fullName>
        <ecNumber evidence="3 11">2.4.1.182</ecNumber>
    </recommendedName>
</protein>
<comment type="similarity">
    <text evidence="2 11">Belongs to the LpxB family.</text>
</comment>
<dbReference type="KEGG" id="xba:C7S18_02100"/>
<keyword evidence="6 11" id="KW-0441">Lipid A biosynthesis</keyword>
<evidence type="ECO:0000256" key="9">
    <source>
        <dbReference type="ARBA" id="ARBA00023098"/>
    </source>
</evidence>
<proteinExistence type="inferred from homology"/>
<evidence type="ECO:0000256" key="2">
    <source>
        <dbReference type="ARBA" id="ARBA00007868"/>
    </source>
</evidence>
<comment type="catalytic activity">
    <reaction evidence="10 11">
        <text>a lipid X + a UDP-2-N,3-O-bis[(3R)-3-hydroxyacyl]-alpha-D-glucosamine = a lipid A disaccharide + UDP + H(+)</text>
        <dbReference type="Rhea" id="RHEA:67828"/>
        <dbReference type="ChEBI" id="CHEBI:15378"/>
        <dbReference type="ChEBI" id="CHEBI:58223"/>
        <dbReference type="ChEBI" id="CHEBI:137748"/>
        <dbReference type="ChEBI" id="CHEBI:176338"/>
        <dbReference type="ChEBI" id="CHEBI:176343"/>
        <dbReference type="EC" id="2.4.1.182"/>
    </reaction>
</comment>
<dbReference type="InterPro" id="IPR003835">
    <property type="entry name" value="Glyco_trans_19"/>
</dbReference>
<keyword evidence="13" id="KW-1185">Reference proteome</keyword>
<evidence type="ECO:0000256" key="11">
    <source>
        <dbReference type="HAMAP-Rule" id="MF_00392"/>
    </source>
</evidence>